<organism evidence="4 5">
    <name type="scientific">Platanthera guangdongensis</name>
    <dbReference type="NCBI Taxonomy" id="2320717"/>
    <lineage>
        <taxon>Eukaryota</taxon>
        <taxon>Viridiplantae</taxon>
        <taxon>Streptophyta</taxon>
        <taxon>Embryophyta</taxon>
        <taxon>Tracheophyta</taxon>
        <taxon>Spermatophyta</taxon>
        <taxon>Magnoliopsida</taxon>
        <taxon>Liliopsida</taxon>
        <taxon>Asparagales</taxon>
        <taxon>Orchidaceae</taxon>
        <taxon>Orchidoideae</taxon>
        <taxon>Orchideae</taxon>
        <taxon>Orchidinae</taxon>
        <taxon>Platanthera</taxon>
    </lineage>
</organism>
<feature type="region of interest" description="Disordered" evidence="1">
    <location>
        <begin position="305"/>
        <end position="329"/>
    </location>
</feature>
<evidence type="ECO:0008006" key="6">
    <source>
        <dbReference type="Google" id="ProtNLM"/>
    </source>
</evidence>
<dbReference type="EMBL" id="JBBWWR010000008">
    <property type="protein sequence ID" value="KAK8962568.1"/>
    <property type="molecule type" value="Genomic_DNA"/>
</dbReference>
<dbReference type="Pfam" id="PF14383">
    <property type="entry name" value="VARLMGL"/>
    <property type="match status" value="1"/>
</dbReference>
<evidence type="ECO:0000259" key="2">
    <source>
        <dbReference type="Pfam" id="PF14309"/>
    </source>
</evidence>
<dbReference type="InterPro" id="IPR025486">
    <property type="entry name" value="DUF4378"/>
</dbReference>
<feature type="domain" description="DUF3741" evidence="3">
    <location>
        <begin position="84"/>
        <end position="104"/>
    </location>
</feature>
<dbReference type="Proteomes" id="UP001412067">
    <property type="component" value="Unassembled WGS sequence"/>
</dbReference>
<name>A0ABR2MEZ9_9ASPA</name>
<evidence type="ECO:0000256" key="1">
    <source>
        <dbReference type="SAM" id="MobiDB-lite"/>
    </source>
</evidence>
<dbReference type="PANTHER" id="PTHR40836:SF4">
    <property type="entry name" value="RB1-INDUCIBLE COILED-COIL PROTEIN"/>
    <property type="match status" value="1"/>
</dbReference>
<dbReference type="PANTHER" id="PTHR40836">
    <property type="entry name" value="RB1-INDUCIBLE COILED-COIL PROTEIN"/>
    <property type="match status" value="1"/>
</dbReference>
<feature type="region of interest" description="Disordered" evidence="1">
    <location>
        <begin position="145"/>
        <end position="164"/>
    </location>
</feature>
<evidence type="ECO:0000313" key="5">
    <source>
        <dbReference type="Proteomes" id="UP001412067"/>
    </source>
</evidence>
<feature type="compositionally biased region" description="Basic and acidic residues" evidence="1">
    <location>
        <begin position="105"/>
        <end position="120"/>
    </location>
</feature>
<protein>
    <recommendedName>
        <fullName evidence="6">DUF4378 domain-containing protein</fullName>
    </recommendedName>
</protein>
<accession>A0ABR2MEZ9</accession>
<feature type="compositionally biased region" description="Polar residues" evidence="1">
    <location>
        <begin position="154"/>
        <end position="164"/>
    </location>
</feature>
<dbReference type="InterPro" id="IPR032795">
    <property type="entry name" value="DUF3741-assoc"/>
</dbReference>
<feature type="region of interest" description="Disordered" evidence="1">
    <location>
        <begin position="614"/>
        <end position="636"/>
    </location>
</feature>
<evidence type="ECO:0000259" key="3">
    <source>
        <dbReference type="Pfam" id="PF14383"/>
    </source>
</evidence>
<sequence length="883" mass="98916">MGGKSKGDSLSGPNSARYLIAHKHHDGVEAPQNNLDLPPGTASRLHAINENLTVKQPSSKMDLHHIGTPVKTVINEEDSNIEHNRRGGPGVVARLMGMDPLPPEKGPKIHEKESLDENPRKHVSRVPRFVSTKTDPSTLFSTTFNRSKEESPMNCDQQYSNSSTKTPIAIKPHRREHPQEELLQKFKKEFESWQASKSWECSSKLDHSDSNQGLKNEQSVSLEDHNMEKIVRRASSERYSVQINRMEDDVNTSGNKNKIAPLQLDGFHYEGILETSMRRKPVSRGNIQEKSRSCSPTRIVILKPSSDINEMEEPRSGSSEAPERSSNMEHFLEEVKERLRLEMEGKGRNDSIRRTNVAHTSLHERSTDPKQLARNIAKHVRENITSEVGATSSVISESGGYKSDFHLHEHESFEYINRDTRKFISDRLKNALKDDTKLEKLVNDGKAGNSLWIKEKERSKSMNEYYTKEGKGASFWEEKKAVNESIPKYLRREHAKMAAFDADTMSPPNLIRSFSAPNSRTASGKLLLEEHLEQTQKPEASEIYSAVINRNKKDGFNFKGRVSNLRRNLSFKGKIFGKKMSSMDESIAETFSSMRPIKTTPLVIRNFGTVQDNYTEVPPTPASLSSGATTENHSPVSPLEAPFAADHSSAQVSGELSLVLPESGNLHEEVAINESEGVTTDAQLHSSNETLRIEGHAESYVREILVVSGLYMAPPPLDEALLRSDGQTESISSCIFDEIEDTLYKYGNLDGNCCKLGDIDVDRKLLFDLVNEALPGVLAAHTTSLMLKRWTQSLAQSLRGRKLLDGLLHRIQMYANPKIDQLQSTDKVLAFSVELMSASLEDVSSIEKDVEGLIIGELIDDLISEMLVYDVRPDGWPVSVKTR</sequence>
<reference evidence="4 5" key="1">
    <citation type="journal article" date="2022" name="Nat. Plants">
        <title>Genomes of leafy and leafless Platanthera orchids illuminate the evolution of mycoheterotrophy.</title>
        <authorList>
            <person name="Li M.H."/>
            <person name="Liu K.W."/>
            <person name="Li Z."/>
            <person name="Lu H.C."/>
            <person name="Ye Q.L."/>
            <person name="Zhang D."/>
            <person name="Wang J.Y."/>
            <person name="Li Y.F."/>
            <person name="Zhong Z.M."/>
            <person name="Liu X."/>
            <person name="Yu X."/>
            <person name="Liu D.K."/>
            <person name="Tu X.D."/>
            <person name="Liu B."/>
            <person name="Hao Y."/>
            <person name="Liao X.Y."/>
            <person name="Jiang Y.T."/>
            <person name="Sun W.H."/>
            <person name="Chen J."/>
            <person name="Chen Y.Q."/>
            <person name="Ai Y."/>
            <person name="Zhai J.W."/>
            <person name="Wu S.S."/>
            <person name="Zhou Z."/>
            <person name="Hsiao Y.Y."/>
            <person name="Wu W.L."/>
            <person name="Chen Y.Y."/>
            <person name="Lin Y.F."/>
            <person name="Hsu J.L."/>
            <person name="Li C.Y."/>
            <person name="Wang Z.W."/>
            <person name="Zhao X."/>
            <person name="Zhong W.Y."/>
            <person name="Ma X.K."/>
            <person name="Ma L."/>
            <person name="Huang J."/>
            <person name="Chen G.Z."/>
            <person name="Huang M.Z."/>
            <person name="Huang L."/>
            <person name="Peng D.H."/>
            <person name="Luo Y.B."/>
            <person name="Zou S.Q."/>
            <person name="Chen S.P."/>
            <person name="Lan S."/>
            <person name="Tsai W.C."/>
            <person name="Van de Peer Y."/>
            <person name="Liu Z.J."/>
        </authorList>
    </citation>
    <scope>NUCLEOTIDE SEQUENCE [LARGE SCALE GENOMIC DNA]</scope>
    <source>
        <strain evidence="4">Lor288</strain>
    </source>
</reference>
<feature type="region of interest" description="Disordered" evidence="1">
    <location>
        <begin position="101"/>
        <end position="120"/>
    </location>
</feature>
<proteinExistence type="predicted"/>
<gene>
    <name evidence="4" type="ORF">KSP40_PGU000128</name>
</gene>
<dbReference type="Pfam" id="PF14309">
    <property type="entry name" value="DUF4378"/>
    <property type="match status" value="1"/>
</dbReference>
<feature type="domain" description="DUF4378" evidence="2">
    <location>
        <begin position="699"/>
        <end position="861"/>
    </location>
</feature>
<keyword evidence="5" id="KW-1185">Reference proteome</keyword>
<evidence type="ECO:0000313" key="4">
    <source>
        <dbReference type="EMBL" id="KAK8962568.1"/>
    </source>
</evidence>
<comment type="caution">
    <text evidence="4">The sequence shown here is derived from an EMBL/GenBank/DDBJ whole genome shotgun (WGS) entry which is preliminary data.</text>
</comment>
<feature type="compositionally biased region" description="Polar residues" evidence="1">
    <location>
        <begin position="622"/>
        <end position="635"/>
    </location>
</feature>